<dbReference type="SUPFAM" id="SSF50978">
    <property type="entry name" value="WD40 repeat-like"/>
    <property type="match status" value="1"/>
</dbReference>
<dbReference type="STRING" id="88036.D8SL53"/>
<evidence type="ECO:0000313" key="5">
    <source>
        <dbReference type="Proteomes" id="UP000001514"/>
    </source>
</evidence>
<dbReference type="PANTHER" id="PTHR19918">
    <property type="entry name" value="CELL DIVISION CYCLE 20 CDC20 FIZZY -RELATED"/>
    <property type="match status" value="1"/>
</dbReference>
<dbReference type="Pfam" id="PF00400">
    <property type="entry name" value="WD40"/>
    <property type="match status" value="1"/>
</dbReference>
<sequence>ALDFFMQVCALQWSQHQKEILSSHGYSLNQLCVWKYPSMIRIAELQGHTARVIHLAQSPEETTVASVAADETLRFWRVF</sequence>
<proteinExistence type="predicted"/>
<dbReference type="AlphaFoldDB" id="D8SL53"/>
<dbReference type="InterPro" id="IPR001680">
    <property type="entry name" value="WD40_rpt"/>
</dbReference>
<dbReference type="Gramene" id="EFJ15091">
    <property type="protein sequence ID" value="EFJ15091"/>
    <property type="gene ID" value="SELMODRAFT_2318"/>
</dbReference>
<dbReference type="Gene3D" id="2.130.10.10">
    <property type="entry name" value="YVTN repeat-like/Quinoprotein amine dehydrogenase"/>
    <property type="match status" value="1"/>
</dbReference>
<gene>
    <name evidence="4" type="ORF">SELMODRAFT_2318</name>
</gene>
<evidence type="ECO:0000256" key="2">
    <source>
        <dbReference type="ARBA" id="ARBA00022737"/>
    </source>
</evidence>
<dbReference type="eggNOG" id="KOG0305">
    <property type="taxonomic scope" value="Eukaryota"/>
</dbReference>
<feature type="non-terminal residue" evidence="4">
    <location>
        <position position="1"/>
    </location>
</feature>
<organism evidence="5">
    <name type="scientific">Selaginella moellendorffii</name>
    <name type="common">Spikemoss</name>
    <dbReference type="NCBI Taxonomy" id="88036"/>
    <lineage>
        <taxon>Eukaryota</taxon>
        <taxon>Viridiplantae</taxon>
        <taxon>Streptophyta</taxon>
        <taxon>Embryophyta</taxon>
        <taxon>Tracheophyta</taxon>
        <taxon>Lycopodiopsida</taxon>
        <taxon>Selaginellales</taxon>
        <taxon>Selaginellaceae</taxon>
        <taxon>Selaginella</taxon>
    </lineage>
</organism>
<dbReference type="KEGG" id="smo:SELMODRAFT_2318"/>
<dbReference type="PROSITE" id="PS50082">
    <property type="entry name" value="WD_REPEATS_2"/>
    <property type="match status" value="1"/>
</dbReference>
<keyword evidence="1 3" id="KW-0853">WD repeat</keyword>
<dbReference type="PANTHER" id="PTHR19918:SF43">
    <property type="entry name" value="CELL DIVISION CYCLE 20.2, COFACTOR OF APC COMPLEX-LIKE ISOFORM X2"/>
    <property type="match status" value="1"/>
</dbReference>
<keyword evidence="5" id="KW-1185">Reference proteome</keyword>
<accession>D8SL53</accession>
<evidence type="ECO:0000256" key="3">
    <source>
        <dbReference type="PROSITE-ProRule" id="PRU00221"/>
    </source>
</evidence>
<dbReference type="GO" id="GO:0010997">
    <property type="term" value="F:anaphase-promoting complex binding"/>
    <property type="evidence" value="ECO:0007669"/>
    <property type="project" value="InterPro"/>
</dbReference>
<dbReference type="InterPro" id="IPR015943">
    <property type="entry name" value="WD40/YVTN_repeat-like_dom_sf"/>
</dbReference>
<evidence type="ECO:0000256" key="1">
    <source>
        <dbReference type="ARBA" id="ARBA00022574"/>
    </source>
</evidence>
<dbReference type="InterPro" id="IPR036322">
    <property type="entry name" value="WD40_repeat_dom_sf"/>
</dbReference>
<protein>
    <submittedName>
        <fullName evidence="4">Uncharacterized protein</fullName>
    </submittedName>
</protein>
<feature type="repeat" description="WD" evidence="3">
    <location>
        <begin position="45"/>
        <end position="79"/>
    </location>
</feature>
<reference evidence="4 5" key="1">
    <citation type="journal article" date="2011" name="Science">
        <title>The Selaginella genome identifies genetic changes associated with the evolution of vascular plants.</title>
        <authorList>
            <person name="Banks J.A."/>
            <person name="Nishiyama T."/>
            <person name="Hasebe M."/>
            <person name="Bowman J.L."/>
            <person name="Gribskov M."/>
            <person name="dePamphilis C."/>
            <person name="Albert V.A."/>
            <person name="Aono N."/>
            <person name="Aoyama T."/>
            <person name="Ambrose B.A."/>
            <person name="Ashton N.W."/>
            <person name="Axtell M.J."/>
            <person name="Barker E."/>
            <person name="Barker M.S."/>
            <person name="Bennetzen J.L."/>
            <person name="Bonawitz N.D."/>
            <person name="Chapple C."/>
            <person name="Cheng C."/>
            <person name="Correa L.G."/>
            <person name="Dacre M."/>
            <person name="DeBarry J."/>
            <person name="Dreyer I."/>
            <person name="Elias M."/>
            <person name="Engstrom E.M."/>
            <person name="Estelle M."/>
            <person name="Feng L."/>
            <person name="Finet C."/>
            <person name="Floyd S.K."/>
            <person name="Frommer W.B."/>
            <person name="Fujita T."/>
            <person name="Gramzow L."/>
            <person name="Gutensohn M."/>
            <person name="Harholt J."/>
            <person name="Hattori M."/>
            <person name="Heyl A."/>
            <person name="Hirai T."/>
            <person name="Hiwatashi Y."/>
            <person name="Ishikawa M."/>
            <person name="Iwata M."/>
            <person name="Karol K.G."/>
            <person name="Koehler B."/>
            <person name="Kolukisaoglu U."/>
            <person name="Kubo M."/>
            <person name="Kurata T."/>
            <person name="Lalonde S."/>
            <person name="Li K."/>
            <person name="Li Y."/>
            <person name="Litt A."/>
            <person name="Lyons E."/>
            <person name="Manning G."/>
            <person name="Maruyama T."/>
            <person name="Michael T.P."/>
            <person name="Mikami K."/>
            <person name="Miyazaki S."/>
            <person name="Morinaga S."/>
            <person name="Murata T."/>
            <person name="Mueller-Roeber B."/>
            <person name="Nelson D.R."/>
            <person name="Obara M."/>
            <person name="Oguri Y."/>
            <person name="Olmstead R.G."/>
            <person name="Onodera N."/>
            <person name="Petersen B.L."/>
            <person name="Pils B."/>
            <person name="Prigge M."/>
            <person name="Rensing S.A."/>
            <person name="Riano-Pachon D.M."/>
            <person name="Roberts A.W."/>
            <person name="Sato Y."/>
            <person name="Scheller H.V."/>
            <person name="Schulz B."/>
            <person name="Schulz C."/>
            <person name="Shakirov E.V."/>
            <person name="Shibagaki N."/>
            <person name="Shinohara N."/>
            <person name="Shippen D.E."/>
            <person name="Soerensen I."/>
            <person name="Sotooka R."/>
            <person name="Sugimoto N."/>
            <person name="Sugita M."/>
            <person name="Sumikawa N."/>
            <person name="Tanurdzic M."/>
            <person name="Theissen G."/>
            <person name="Ulvskov P."/>
            <person name="Wakazuki S."/>
            <person name="Weng J.K."/>
            <person name="Willats W.W."/>
            <person name="Wipf D."/>
            <person name="Wolf P.G."/>
            <person name="Yang L."/>
            <person name="Zimmer A.D."/>
            <person name="Zhu Q."/>
            <person name="Mitros T."/>
            <person name="Hellsten U."/>
            <person name="Loque D."/>
            <person name="Otillar R."/>
            <person name="Salamov A."/>
            <person name="Schmutz J."/>
            <person name="Shapiro H."/>
            <person name="Lindquist E."/>
            <person name="Lucas S."/>
            <person name="Rokhsar D."/>
            <person name="Grigoriev I.V."/>
        </authorList>
    </citation>
    <scope>NUCLEOTIDE SEQUENCE [LARGE SCALE GENOMIC DNA]</scope>
</reference>
<keyword evidence="2" id="KW-0677">Repeat</keyword>
<dbReference type="InterPro" id="IPR033010">
    <property type="entry name" value="Cdc20/Fizzy"/>
</dbReference>
<dbReference type="SMART" id="SM00320">
    <property type="entry name" value="WD40"/>
    <property type="match status" value="1"/>
</dbReference>
<dbReference type="HOGENOM" id="CLU_014831_2_1_1"/>
<dbReference type="EMBL" id="GL377625">
    <property type="protein sequence ID" value="EFJ15091.1"/>
    <property type="molecule type" value="Genomic_DNA"/>
</dbReference>
<dbReference type="Proteomes" id="UP000001514">
    <property type="component" value="Unassembled WGS sequence"/>
</dbReference>
<dbReference type="PROSITE" id="PS50294">
    <property type="entry name" value="WD_REPEATS_REGION"/>
    <property type="match status" value="1"/>
</dbReference>
<dbReference type="GO" id="GO:0097027">
    <property type="term" value="F:ubiquitin-protein transferase activator activity"/>
    <property type="evidence" value="ECO:0007669"/>
    <property type="project" value="InterPro"/>
</dbReference>
<feature type="non-terminal residue" evidence="4">
    <location>
        <position position="79"/>
    </location>
</feature>
<evidence type="ECO:0000313" key="4">
    <source>
        <dbReference type="EMBL" id="EFJ15091.1"/>
    </source>
</evidence>
<name>D8SL53_SELML</name>
<dbReference type="OMA" id="STCKIAY"/>
<dbReference type="InParanoid" id="D8SL53"/>